<dbReference type="EMBL" id="RBXR01000001">
    <property type="protein sequence ID" value="RKT68378.1"/>
    <property type="molecule type" value="Genomic_DNA"/>
</dbReference>
<feature type="binding site" evidence="4">
    <location>
        <position position="146"/>
    </location>
    <ligand>
        <name>Zn(2+)</name>
        <dbReference type="ChEBI" id="CHEBI:29105"/>
    </ligand>
</feature>
<dbReference type="GO" id="GO:0017136">
    <property type="term" value="F:histone deacetylase activity, NAD-dependent"/>
    <property type="evidence" value="ECO:0007669"/>
    <property type="project" value="TreeGrafter"/>
</dbReference>
<reference evidence="6 7" key="1">
    <citation type="submission" date="2018-10" db="EMBL/GenBank/DDBJ databases">
        <title>Sequencing the genomes of 1000 actinobacteria strains.</title>
        <authorList>
            <person name="Klenk H.-P."/>
        </authorList>
    </citation>
    <scope>NUCLEOTIDE SEQUENCE [LARGE SCALE GENOMIC DNA]</scope>
    <source>
        <strain evidence="6 7">DSM 43911</strain>
    </source>
</reference>
<dbReference type="GO" id="GO:0046872">
    <property type="term" value="F:metal ion binding"/>
    <property type="evidence" value="ECO:0007669"/>
    <property type="project" value="UniProtKB-KW"/>
</dbReference>
<proteinExistence type="predicted"/>
<dbReference type="CDD" id="cd01407">
    <property type="entry name" value="SIR2-fam"/>
    <property type="match status" value="1"/>
</dbReference>
<dbReference type="InterPro" id="IPR003000">
    <property type="entry name" value="Sirtuin"/>
</dbReference>
<dbReference type="SUPFAM" id="SSF52467">
    <property type="entry name" value="DHS-like NAD/FAD-binding domain"/>
    <property type="match status" value="1"/>
</dbReference>
<comment type="caution">
    <text evidence="6">The sequence shown here is derived from an EMBL/GenBank/DDBJ whole genome shotgun (WGS) entry which is preliminary data.</text>
</comment>
<evidence type="ECO:0000313" key="7">
    <source>
        <dbReference type="Proteomes" id="UP000272729"/>
    </source>
</evidence>
<gene>
    <name evidence="6" type="ORF">DFJ66_1561</name>
</gene>
<dbReference type="Proteomes" id="UP000272729">
    <property type="component" value="Unassembled WGS sequence"/>
</dbReference>
<dbReference type="PROSITE" id="PS50305">
    <property type="entry name" value="SIRTUIN"/>
    <property type="match status" value="1"/>
</dbReference>
<keyword evidence="3" id="KW-0520">NAD</keyword>
<dbReference type="Gene3D" id="3.40.50.1220">
    <property type="entry name" value="TPP-binding domain"/>
    <property type="match status" value="1"/>
</dbReference>
<dbReference type="InterPro" id="IPR050134">
    <property type="entry name" value="NAD-dep_sirtuin_deacylases"/>
</dbReference>
<dbReference type="InterPro" id="IPR026591">
    <property type="entry name" value="Sirtuin_cat_small_dom_sf"/>
</dbReference>
<dbReference type="InterPro" id="IPR029035">
    <property type="entry name" value="DHS-like_NAD/FAD-binding_dom"/>
</dbReference>
<dbReference type="AlphaFoldDB" id="A0A495XA20"/>
<evidence type="ECO:0000259" key="5">
    <source>
        <dbReference type="PROSITE" id="PS50305"/>
    </source>
</evidence>
<feature type="binding site" evidence="4">
    <location>
        <position position="124"/>
    </location>
    <ligand>
        <name>Zn(2+)</name>
        <dbReference type="ChEBI" id="CHEBI:29105"/>
    </ligand>
</feature>
<feature type="domain" description="Deacetylase sirtuin-type" evidence="5">
    <location>
        <begin position="1"/>
        <end position="246"/>
    </location>
</feature>
<dbReference type="PANTHER" id="PTHR11085">
    <property type="entry name" value="NAD-DEPENDENT PROTEIN DEACYLASE SIRTUIN-5, MITOCHONDRIAL-RELATED"/>
    <property type="match status" value="1"/>
</dbReference>
<feature type="binding site" evidence="4">
    <location>
        <position position="121"/>
    </location>
    <ligand>
        <name>Zn(2+)</name>
        <dbReference type="ChEBI" id="CHEBI:29105"/>
    </ligand>
</feature>
<evidence type="ECO:0000313" key="6">
    <source>
        <dbReference type="EMBL" id="RKT68378.1"/>
    </source>
</evidence>
<keyword evidence="7" id="KW-1185">Reference proteome</keyword>
<feature type="active site" description="Proton acceptor" evidence="4">
    <location>
        <position position="113"/>
    </location>
</feature>
<dbReference type="Gene3D" id="3.30.1600.10">
    <property type="entry name" value="SIR2/SIRT2 'Small Domain"/>
    <property type="match status" value="1"/>
</dbReference>
<protein>
    <recommendedName>
        <fullName evidence="1">protein acetyllysine N-acetyltransferase</fullName>
        <ecNumber evidence="1">2.3.1.286</ecNumber>
    </recommendedName>
</protein>
<dbReference type="InterPro" id="IPR026590">
    <property type="entry name" value="Ssirtuin_cat_dom"/>
</dbReference>
<evidence type="ECO:0000256" key="1">
    <source>
        <dbReference type="ARBA" id="ARBA00012928"/>
    </source>
</evidence>
<evidence type="ECO:0000256" key="3">
    <source>
        <dbReference type="ARBA" id="ARBA00023027"/>
    </source>
</evidence>
<keyword evidence="4" id="KW-0862">Zinc</keyword>
<dbReference type="Pfam" id="PF02146">
    <property type="entry name" value="SIR2"/>
    <property type="match status" value="1"/>
</dbReference>
<sequence>MDARDAMAAARRITVLTGAGVSTGSGIPDFRGPSGLWTELGREFTLESYLNDSSVRRAAWRFRAEHPMWTAEPNAAHRALVDLEQAGRLRTLLTQNVDGLHQRAGSSGVVELHGSMLGTLCVDCGTPGSMADALARVRAGEEDPDCTTCGGVLKSTAVVFGEPLDPDVLRVSRVAALDCDLMLVAGTSLLVEPAAGLVGLAARAGAHVVICNDEPTPYDRMATALVRGRVEEVLPSLVAVPVVDSGPVRTWGDPSTW</sequence>
<dbReference type="GO" id="GO:0070403">
    <property type="term" value="F:NAD+ binding"/>
    <property type="evidence" value="ECO:0007669"/>
    <property type="project" value="InterPro"/>
</dbReference>
<evidence type="ECO:0000256" key="4">
    <source>
        <dbReference type="PROSITE-ProRule" id="PRU00236"/>
    </source>
</evidence>
<dbReference type="RefSeq" id="WP_121219344.1">
    <property type="nucleotide sequence ID" value="NZ_JBIUBA010000004.1"/>
</dbReference>
<dbReference type="PANTHER" id="PTHR11085:SF4">
    <property type="entry name" value="NAD-DEPENDENT PROTEIN DEACYLASE"/>
    <property type="match status" value="1"/>
</dbReference>
<keyword evidence="2" id="KW-0808">Transferase</keyword>
<keyword evidence="4" id="KW-0479">Metal-binding</keyword>
<dbReference type="OrthoDB" id="9800582at2"/>
<dbReference type="EC" id="2.3.1.286" evidence="1"/>
<organism evidence="6 7">
    <name type="scientific">Saccharothrix variisporea</name>
    <dbReference type="NCBI Taxonomy" id="543527"/>
    <lineage>
        <taxon>Bacteria</taxon>
        <taxon>Bacillati</taxon>
        <taxon>Actinomycetota</taxon>
        <taxon>Actinomycetes</taxon>
        <taxon>Pseudonocardiales</taxon>
        <taxon>Pseudonocardiaceae</taxon>
        <taxon>Saccharothrix</taxon>
    </lineage>
</organism>
<evidence type="ECO:0000256" key="2">
    <source>
        <dbReference type="ARBA" id="ARBA00022679"/>
    </source>
</evidence>
<name>A0A495XA20_9PSEU</name>
<accession>A0A495XA20</accession>
<feature type="binding site" evidence="4">
    <location>
        <position position="149"/>
    </location>
    <ligand>
        <name>Zn(2+)</name>
        <dbReference type="ChEBI" id="CHEBI:29105"/>
    </ligand>
</feature>